<gene>
    <name evidence="4" type="primary">LOC108996107</name>
</gene>
<dbReference type="InterPro" id="IPR035892">
    <property type="entry name" value="C2_domain_sf"/>
</dbReference>
<dbReference type="SUPFAM" id="SSF49562">
    <property type="entry name" value="C2 domain (Calcium/lipid-binding domain, CaLB)"/>
    <property type="match status" value="1"/>
</dbReference>
<dbReference type="Pfam" id="PF00168">
    <property type="entry name" value="C2"/>
    <property type="match status" value="1"/>
</dbReference>
<keyword evidence="3" id="KW-1185">Reference proteome</keyword>
<evidence type="ECO:0000256" key="1">
    <source>
        <dbReference type="SAM" id="MobiDB-lite"/>
    </source>
</evidence>
<name>A0A2I4F701_JUGRE</name>
<dbReference type="Gene3D" id="2.60.40.150">
    <property type="entry name" value="C2 domain"/>
    <property type="match status" value="1"/>
</dbReference>
<dbReference type="PROSITE" id="PS50004">
    <property type="entry name" value="C2"/>
    <property type="match status" value="1"/>
</dbReference>
<dbReference type="SMART" id="SM00239">
    <property type="entry name" value="C2"/>
    <property type="match status" value="1"/>
</dbReference>
<dbReference type="GeneID" id="108996107"/>
<feature type="domain" description="C2" evidence="2">
    <location>
        <begin position="1"/>
        <end position="109"/>
    </location>
</feature>
<dbReference type="Proteomes" id="UP000235220">
    <property type="component" value="Chromosome 13"/>
</dbReference>
<dbReference type="InterPro" id="IPR052981">
    <property type="entry name" value="Ingression_C2_domain"/>
</dbReference>
<dbReference type="OrthoDB" id="270970at2759"/>
<organism evidence="3 4">
    <name type="scientific">Juglans regia</name>
    <name type="common">English walnut</name>
    <dbReference type="NCBI Taxonomy" id="51240"/>
    <lineage>
        <taxon>Eukaryota</taxon>
        <taxon>Viridiplantae</taxon>
        <taxon>Streptophyta</taxon>
        <taxon>Embryophyta</taxon>
        <taxon>Tracheophyta</taxon>
        <taxon>Spermatophyta</taxon>
        <taxon>Magnoliopsida</taxon>
        <taxon>eudicotyledons</taxon>
        <taxon>Gunneridae</taxon>
        <taxon>Pentapetalae</taxon>
        <taxon>rosids</taxon>
        <taxon>fabids</taxon>
        <taxon>Fagales</taxon>
        <taxon>Juglandaceae</taxon>
        <taxon>Juglans</taxon>
    </lineage>
</organism>
<dbReference type="PANTHER" id="PTHR47052:SF3">
    <property type="entry name" value="INGRESSION PROTEIN 1"/>
    <property type="match status" value="1"/>
</dbReference>
<proteinExistence type="predicted"/>
<accession>A0A2I4F701</accession>
<sequence>MSITGIQGHLLEVTVVACDKLKDTEWVSKQDPYVCLEYGGTKFRTRTCTDGHTDPVFQEKFPFPLIEGLTELTCEVWNSNTILPHTFIGRAKILLRRVLSRGFDDSAWPFQDKNGRYAGQVRLILCYENNVLKPATSSFAHLSSSSSCRPSVTQPIFQDLHWCSPATAANPYPTPAPAAPYAPPARPYPPPSDPYSSYSISNAAGYQPFPYSAPPSAVYPPPPIYPLNSVYPPSPYPPAPQSSHSLYPPGTRSYQGTYPPPPF</sequence>
<dbReference type="AlphaFoldDB" id="A0A2I4F701"/>
<dbReference type="InterPro" id="IPR000008">
    <property type="entry name" value="C2_dom"/>
</dbReference>
<evidence type="ECO:0000313" key="4">
    <source>
        <dbReference type="RefSeq" id="XP_018827427.1"/>
    </source>
</evidence>
<evidence type="ECO:0000259" key="2">
    <source>
        <dbReference type="PROSITE" id="PS50004"/>
    </source>
</evidence>
<evidence type="ECO:0000313" key="3">
    <source>
        <dbReference type="Proteomes" id="UP000235220"/>
    </source>
</evidence>
<dbReference type="CDD" id="cd00030">
    <property type="entry name" value="C2"/>
    <property type="match status" value="1"/>
</dbReference>
<dbReference type="PANTHER" id="PTHR47052">
    <property type="entry name" value="CONSERVED SERINE PROLINE-RICH PROTEIN (AFU_ORTHOLOGUE AFUA_2G01790)"/>
    <property type="match status" value="1"/>
</dbReference>
<dbReference type="RefSeq" id="XP_018827427.1">
    <property type="nucleotide sequence ID" value="XM_018971882.2"/>
</dbReference>
<protein>
    <submittedName>
        <fullName evidence="4">Formin-like protein 3 isoform X2</fullName>
    </submittedName>
</protein>
<feature type="region of interest" description="Disordered" evidence="1">
    <location>
        <begin position="236"/>
        <end position="263"/>
    </location>
</feature>
<reference evidence="4" key="1">
    <citation type="submission" date="2025-08" db="UniProtKB">
        <authorList>
            <consortium name="RefSeq"/>
        </authorList>
    </citation>
    <scope>IDENTIFICATION</scope>
    <source>
        <tissue evidence="4">Leaves</tissue>
    </source>
</reference>